<dbReference type="AlphaFoldDB" id="A0AA48HGX6"/>
<accession>A0AA48HGX6</accession>
<evidence type="ECO:0000313" key="3">
    <source>
        <dbReference type="Proteomes" id="UP001333710"/>
    </source>
</evidence>
<evidence type="ECO:0000313" key="2">
    <source>
        <dbReference type="EMBL" id="BDX06713.1"/>
    </source>
</evidence>
<dbReference type="EMBL" id="AP027272">
    <property type="protein sequence ID" value="BDX06713.1"/>
    <property type="molecule type" value="Genomic_DNA"/>
</dbReference>
<dbReference type="KEGG" id="pmaw:MACH26_22340"/>
<name>A0AA48HGX6_9ALTE</name>
<keyword evidence="1" id="KW-1133">Transmembrane helix</keyword>
<dbReference type="RefSeq" id="WP_338292718.1">
    <property type="nucleotide sequence ID" value="NZ_AP027272.1"/>
</dbReference>
<reference evidence="2" key="1">
    <citation type="submission" date="2023-01" db="EMBL/GenBank/DDBJ databases">
        <title>Complete genome sequence of Planctobacterium marinum strain Dej080120_11.</title>
        <authorList>
            <person name="Ueki S."/>
            <person name="Maruyama F."/>
        </authorList>
    </citation>
    <scope>NUCLEOTIDE SEQUENCE</scope>
    <source>
        <strain evidence="2">Dej080120_11</strain>
    </source>
</reference>
<keyword evidence="1" id="KW-0472">Membrane</keyword>
<feature type="transmembrane region" description="Helical" evidence="1">
    <location>
        <begin position="36"/>
        <end position="59"/>
    </location>
</feature>
<keyword evidence="3" id="KW-1185">Reference proteome</keyword>
<keyword evidence="1" id="KW-0812">Transmembrane</keyword>
<dbReference type="Proteomes" id="UP001333710">
    <property type="component" value="Chromosome"/>
</dbReference>
<protein>
    <submittedName>
        <fullName evidence="2">Uncharacterized protein</fullName>
    </submittedName>
</protein>
<evidence type="ECO:0000256" key="1">
    <source>
        <dbReference type="SAM" id="Phobius"/>
    </source>
</evidence>
<organism evidence="2 3">
    <name type="scientific">Planctobacterium marinum</name>
    <dbReference type="NCBI Taxonomy" id="1631968"/>
    <lineage>
        <taxon>Bacteria</taxon>
        <taxon>Pseudomonadati</taxon>
        <taxon>Pseudomonadota</taxon>
        <taxon>Gammaproteobacteria</taxon>
        <taxon>Alteromonadales</taxon>
        <taxon>Alteromonadaceae</taxon>
        <taxon>Planctobacterium</taxon>
    </lineage>
</organism>
<proteinExistence type="predicted"/>
<sequence length="73" mass="8005">MSYISFLILLLINVIGCVCATAVLAKGKTDSLLRTLLLTGVASFFVPPLGWLICIYFAFRKEVNDQCCSVNES</sequence>
<gene>
    <name evidence="2" type="ORF">MACH26_22340</name>
</gene>
<feature type="transmembrane region" description="Helical" evidence="1">
    <location>
        <begin position="6"/>
        <end position="24"/>
    </location>
</feature>